<name>A0A1U7HDT0_9CYAN</name>
<dbReference type="GO" id="GO:0012505">
    <property type="term" value="C:endomembrane system"/>
    <property type="evidence" value="ECO:0007669"/>
    <property type="project" value="UniProtKB-SubCell"/>
</dbReference>
<dbReference type="Gene3D" id="2.60.15.10">
    <property type="entry name" value="F0F1 ATP synthase delta/epsilon subunit, N-terminal"/>
    <property type="match status" value="1"/>
</dbReference>
<evidence type="ECO:0000256" key="1">
    <source>
        <dbReference type="ARBA" id="ARBA00004184"/>
    </source>
</evidence>
<dbReference type="EMBL" id="MRCB01000018">
    <property type="protein sequence ID" value="OKH21714.1"/>
    <property type="molecule type" value="Genomic_DNA"/>
</dbReference>
<reference evidence="8 9" key="1">
    <citation type="submission" date="2016-11" db="EMBL/GenBank/DDBJ databases">
        <title>Draft Genome Sequences of Nine Cyanobacterial Strains from Diverse Habitats.</title>
        <authorList>
            <person name="Zhu T."/>
            <person name="Hou S."/>
            <person name="Lu X."/>
            <person name="Hess W.R."/>
        </authorList>
    </citation>
    <scope>NUCLEOTIDE SEQUENCE [LARGE SCALE GENOMIC DNA]</scope>
    <source>
        <strain evidence="8 9">NIES-593</strain>
    </source>
</reference>
<keyword evidence="6" id="KW-0066">ATP synthesis</keyword>
<evidence type="ECO:0000256" key="6">
    <source>
        <dbReference type="ARBA" id="ARBA00023196"/>
    </source>
</evidence>
<comment type="caution">
    <text evidence="8">The sequence shown here is derived from an EMBL/GenBank/DDBJ whole genome shotgun (WGS) entry which is preliminary data.</text>
</comment>
<keyword evidence="3" id="KW-0813">Transport</keyword>
<dbReference type="InterPro" id="IPR001469">
    <property type="entry name" value="ATP_synth_F1_dsu/esu"/>
</dbReference>
<evidence type="ECO:0000313" key="9">
    <source>
        <dbReference type="Proteomes" id="UP000186868"/>
    </source>
</evidence>
<keyword evidence="4" id="KW-0406">Ion transport</keyword>
<keyword evidence="5" id="KW-0472">Membrane</keyword>
<feature type="domain" description="ATP synthase F1 complex delta/epsilon subunit N-terminal" evidence="7">
    <location>
        <begin position="1"/>
        <end position="80"/>
    </location>
</feature>
<evidence type="ECO:0000256" key="2">
    <source>
        <dbReference type="ARBA" id="ARBA00005712"/>
    </source>
</evidence>
<dbReference type="Pfam" id="PF02823">
    <property type="entry name" value="ATP-synt_DE_N"/>
    <property type="match status" value="1"/>
</dbReference>
<dbReference type="InterPro" id="IPR024037">
    <property type="entry name" value="Alt_ATP_synth_F1_esu"/>
</dbReference>
<protein>
    <submittedName>
        <fullName evidence="8">F0F1 ATP synthase subunit epsilon</fullName>
    </submittedName>
</protein>
<evidence type="ECO:0000256" key="4">
    <source>
        <dbReference type="ARBA" id="ARBA00023065"/>
    </source>
</evidence>
<comment type="subcellular location">
    <subcellularLocation>
        <location evidence="1">Endomembrane system</location>
        <topology evidence="1">Peripheral membrane protein</topology>
    </subcellularLocation>
</comment>
<dbReference type="SUPFAM" id="SSF51344">
    <property type="entry name" value="Epsilon subunit of F1F0-ATP synthase N-terminal domain"/>
    <property type="match status" value="1"/>
</dbReference>
<evidence type="ECO:0000259" key="7">
    <source>
        <dbReference type="Pfam" id="PF02823"/>
    </source>
</evidence>
<accession>A0A1U7HDT0</accession>
<evidence type="ECO:0000313" key="8">
    <source>
        <dbReference type="EMBL" id="OKH21714.1"/>
    </source>
</evidence>
<dbReference type="GO" id="GO:0045259">
    <property type="term" value="C:proton-transporting ATP synthase complex"/>
    <property type="evidence" value="ECO:0007669"/>
    <property type="project" value="UniProtKB-KW"/>
</dbReference>
<dbReference type="STRING" id="1921803.NIES593_14885"/>
<keyword evidence="9" id="KW-1185">Reference proteome</keyword>
<dbReference type="InterPro" id="IPR020546">
    <property type="entry name" value="ATP_synth_F1_dsu/esu_N"/>
</dbReference>
<evidence type="ECO:0000256" key="3">
    <source>
        <dbReference type="ARBA" id="ARBA00022448"/>
    </source>
</evidence>
<keyword evidence="6" id="KW-0139">CF(1)</keyword>
<dbReference type="AlphaFoldDB" id="A0A1U7HDT0"/>
<dbReference type="NCBIfam" id="NF004871">
    <property type="entry name" value="PRK06228.1"/>
    <property type="match status" value="1"/>
</dbReference>
<sequence>MRLKVMLPTKILVDEEVTKIIAEAENGSFCLLPHHIDWVSALVPGLLSFVSVRGQEKFLAVDEGILVKCGTQVLVSTRQAVLGDNLGTLRDTVASQFRAIDEREKLARSALAKLEASVIRHFIELEE</sequence>
<dbReference type="Proteomes" id="UP000186868">
    <property type="component" value="Unassembled WGS sequence"/>
</dbReference>
<dbReference type="GO" id="GO:0046933">
    <property type="term" value="F:proton-transporting ATP synthase activity, rotational mechanism"/>
    <property type="evidence" value="ECO:0007669"/>
    <property type="project" value="InterPro"/>
</dbReference>
<gene>
    <name evidence="8" type="ORF">NIES593_14885</name>
</gene>
<organism evidence="8 9">
    <name type="scientific">Hydrococcus rivularis NIES-593</name>
    <dbReference type="NCBI Taxonomy" id="1921803"/>
    <lineage>
        <taxon>Bacteria</taxon>
        <taxon>Bacillati</taxon>
        <taxon>Cyanobacteriota</taxon>
        <taxon>Cyanophyceae</taxon>
        <taxon>Pleurocapsales</taxon>
        <taxon>Hydrococcaceae</taxon>
        <taxon>Hydrococcus</taxon>
    </lineage>
</organism>
<evidence type="ECO:0000256" key="5">
    <source>
        <dbReference type="ARBA" id="ARBA00023136"/>
    </source>
</evidence>
<dbReference type="OrthoDB" id="9804110at2"/>
<proteinExistence type="inferred from homology"/>
<dbReference type="RefSeq" id="WP_073600335.1">
    <property type="nucleotide sequence ID" value="NZ_MRCB01000018.1"/>
</dbReference>
<dbReference type="CDD" id="cd12152">
    <property type="entry name" value="F1-ATPase_delta"/>
    <property type="match status" value="1"/>
</dbReference>
<comment type="similarity">
    <text evidence="2">Belongs to the ATPase epsilon chain family.</text>
</comment>
<dbReference type="InterPro" id="IPR036771">
    <property type="entry name" value="ATPsynth_dsu/esu_N"/>
</dbReference>
<dbReference type="NCBIfam" id="TIGR03166">
    <property type="entry name" value="alt_F1F0_F1_eps"/>
    <property type="match status" value="1"/>
</dbReference>